<organism evidence="9 10">
    <name type="scientific">Eptatretus burgeri</name>
    <name type="common">Inshore hagfish</name>
    <dbReference type="NCBI Taxonomy" id="7764"/>
    <lineage>
        <taxon>Eukaryota</taxon>
        <taxon>Metazoa</taxon>
        <taxon>Chordata</taxon>
        <taxon>Craniata</taxon>
        <taxon>Vertebrata</taxon>
        <taxon>Cyclostomata</taxon>
        <taxon>Myxini</taxon>
        <taxon>Myxiniformes</taxon>
        <taxon>Myxinidae</taxon>
        <taxon>Eptatretinae</taxon>
        <taxon>Eptatretus</taxon>
    </lineage>
</organism>
<keyword evidence="5" id="KW-0539">Nucleus</keyword>
<evidence type="ECO:0000259" key="8">
    <source>
        <dbReference type="PROSITE" id="PS51980"/>
    </source>
</evidence>
<dbReference type="AlphaFoldDB" id="A0A8C4R2L9"/>
<dbReference type="Proteomes" id="UP000694388">
    <property type="component" value="Unplaced"/>
</dbReference>
<dbReference type="InterPro" id="IPR010844">
    <property type="entry name" value="Occludin_ELL"/>
</dbReference>
<dbReference type="SUPFAM" id="SSF46785">
    <property type="entry name" value="Winged helix' DNA-binding domain"/>
    <property type="match status" value="1"/>
</dbReference>
<feature type="region of interest" description="Disordered" evidence="7">
    <location>
        <begin position="314"/>
        <end position="563"/>
    </location>
</feature>
<feature type="compositionally biased region" description="Basic and acidic residues" evidence="7">
    <location>
        <begin position="445"/>
        <end position="462"/>
    </location>
</feature>
<feature type="region of interest" description="Disordered" evidence="7">
    <location>
        <begin position="212"/>
        <end position="233"/>
    </location>
</feature>
<dbReference type="InterPro" id="IPR019464">
    <property type="entry name" value="ELL_N"/>
</dbReference>
<dbReference type="GO" id="GO:0042795">
    <property type="term" value="P:snRNA transcription by RNA polymerase II"/>
    <property type="evidence" value="ECO:0007669"/>
    <property type="project" value="TreeGrafter"/>
</dbReference>
<feature type="compositionally biased region" description="Basic and acidic residues" evidence="7">
    <location>
        <begin position="513"/>
        <end position="552"/>
    </location>
</feature>
<comment type="subcellular location">
    <subcellularLocation>
        <location evidence="1">Nucleus</location>
    </subcellularLocation>
</comment>
<dbReference type="PANTHER" id="PTHR23288">
    <property type="entry name" value="OCCLUDIN AND RNA POLYMERASE II ELONGATION FACTOR ELL"/>
    <property type="match status" value="1"/>
</dbReference>
<reference evidence="9" key="1">
    <citation type="submission" date="2025-08" db="UniProtKB">
        <authorList>
            <consortium name="Ensembl"/>
        </authorList>
    </citation>
    <scope>IDENTIFICATION</scope>
</reference>
<accession>A0A8C4R2L9</accession>
<dbReference type="Ensembl" id="ENSEBUT00000024926.1">
    <property type="protein sequence ID" value="ENSEBUP00000024350.1"/>
    <property type="gene ID" value="ENSEBUG00000015008.1"/>
</dbReference>
<keyword evidence="3" id="KW-0805">Transcription regulation</keyword>
<dbReference type="Pfam" id="PF07303">
    <property type="entry name" value="Occludin_ELL"/>
    <property type="match status" value="1"/>
</dbReference>
<feature type="domain" description="OCEL" evidence="8">
    <location>
        <begin position="567"/>
        <end position="677"/>
    </location>
</feature>
<dbReference type="GO" id="GO:0008023">
    <property type="term" value="C:transcription elongation factor complex"/>
    <property type="evidence" value="ECO:0007669"/>
    <property type="project" value="InterPro"/>
</dbReference>
<name>A0A8C4R2L9_EPTBU</name>
<dbReference type="InterPro" id="IPR031176">
    <property type="entry name" value="ELL/occludin"/>
</dbReference>
<evidence type="ECO:0000256" key="1">
    <source>
        <dbReference type="ARBA" id="ARBA00004123"/>
    </source>
</evidence>
<dbReference type="GO" id="GO:0006368">
    <property type="term" value="P:transcription elongation by RNA polymerase II"/>
    <property type="evidence" value="ECO:0007669"/>
    <property type="project" value="InterPro"/>
</dbReference>
<reference evidence="9" key="2">
    <citation type="submission" date="2025-09" db="UniProtKB">
        <authorList>
            <consortium name="Ensembl"/>
        </authorList>
    </citation>
    <scope>IDENTIFICATION</scope>
</reference>
<evidence type="ECO:0000256" key="3">
    <source>
        <dbReference type="ARBA" id="ARBA00023015"/>
    </source>
</evidence>
<dbReference type="GO" id="GO:0032968">
    <property type="term" value="P:positive regulation of transcription elongation by RNA polymerase II"/>
    <property type="evidence" value="ECO:0007669"/>
    <property type="project" value="TreeGrafter"/>
</dbReference>
<evidence type="ECO:0000256" key="5">
    <source>
        <dbReference type="ARBA" id="ARBA00023242"/>
    </source>
</evidence>
<dbReference type="Gene3D" id="1.10.10.2670">
    <property type="entry name" value="E3 ubiquitin-protein ligase"/>
    <property type="match status" value="1"/>
</dbReference>
<protein>
    <recommendedName>
        <fullName evidence="8">OCEL domain-containing protein</fullName>
    </recommendedName>
</protein>
<dbReference type="GeneTree" id="ENSGT00940000155914"/>
<comment type="similarity">
    <text evidence="2 6">Belongs to the ELL/occludin family.</text>
</comment>
<evidence type="ECO:0000256" key="4">
    <source>
        <dbReference type="ARBA" id="ARBA00023163"/>
    </source>
</evidence>
<keyword evidence="10" id="KW-1185">Reference proteome</keyword>
<dbReference type="InterPro" id="IPR042065">
    <property type="entry name" value="E3_ELL-like"/>
</dbReference>
<dbReference type="InterPro" id="IPR036390">
    <property type="entry name" value="WH_DNA-bd_sf"/>
</dbReference>
<dbReference type="PANTHER" id="PTHR23288:SF17">
    <property type="entry name" value="RNA POLYMERASE II ELONGATION FACTOR ELL"/>
    <property type="match status" value="1"/>
</dbReference>
<evidence type="ECO:0000256" key="7">
    <source>
        <dbReference type="SAM" id="MobiDB-lite"/>
    </source>
</evidence>
<feature type="compositionally biased region" description="Polar residues" evidence="7">
    <location>
        <begin position="387"/>
        <end position="405"/>
    </location>
</feature>
<dbReference type="Pfam" id="PF10390">
    <property type="entry name" value="ELL"/>
    <property type="match status" value="1"/>
</dbReference>
<evidence type="ECO:0000256" key="2">
    <source>
        <dbReference type="ARBA" id="ARBA00009171"/>
    </source>
</evidence>
<dbReference type="PROSITE" id="PS51980">
    <property type="entry name" value="OCEL"/>
    <property type="match status" value="1"/>
</dbReference>
<feature type="compositionally biased region" description="Polar residues" evidence="7">
    <location>
        <begin position="348"/>
        <end position="373"/>
    </location>
</feature>
<feature type="compositionally biased region" description="Polar residues" evidence="7">
    <location>
        <begin position="553"/>
        <end position="563"/>
    </location>
</feature>
<dbReference type="SUPFAM" id="SSF144292">
    <property type="entry name" value="occludin/ELL-like"/>
    <property type="match status" value="1"/>
</dbReference>
<dbReference type="Gene3D" id="6.10.140.340">
    <property type="match status" value="1"/>
</dbReference>
<evidence type="ECO:0000313" key="10">
    <source>
        <dbReference type="Proteomes" id="UP000694388"/>
    </source>
</evidence>
<dbReference type="OMA" id="PNYYEEK"/>
<feature type="compositionally biased region" description="Basic residues" evidence="7">
    <location>
        <begin position="502"/>
        <end position="512"/>
    </location>
</feature>
<keyword evidence="4" id="KW-0804">Transcription</keyword>
<evidence type="ECO:0000313" key="9">
    <source>
        <dbReference type="Ensembl" id="ENSEBUP00000024350.1"/>
    </source>
</evidence>
<sequence length="680" mass="75795">MRTPRARDVTVPGEKAMTSRRYRNPDMAALSEQHVYGLASGLASAKLFHVKLTGTALRVLEAHQGGKHSSVSQPTIRFNGTKGYIKIPEQATDGRSGFHTFSFDVSSVGRDGPQGSLDCVRQYSSSEGKGQLDCLGSILEKVTVHATDDSYQTTRERMTKAEEETRSRGAIVIKQGGPYVGKRMVCRRKLPTSSLELDPRRKRTAPVNPASMIKRTRPVGGGGTTSVNPGATVPSSRLYREHVIHALALQPYKVPELLVRLEKDGVGPPDRRQLTATLEQVGVQNQRDGPYSLKPSLYQELQHDWSGYTNAERQRLQQQLARKAGRGPQDKEVSQRSTALAARESSHKTSTCKSSGHPAQQASPSQQKRTAPTETVDPLSAKRSRVSHLTSRVSPSQNGFRSSCSPDKAVVPQTQIQSSKPSTAKPESQPTQTPEAHGATGQVRSSEESEPVAKGRTEEKVQDAAGTTGGKCSPNRTEDSPSIALATATKDQPAQLDGAHLQSHKKNKKHREKERERRKEGDERNRRGLLENIENLREPNRLRPEPSKDNMDSKSSCNVQLSSSDMPDYMSSFQAIKNLEQRQAYKNAFNSEYGEYRRLHADIEHVTQNFVQLDNELRNLLPGSDEYKVVHDQVLQEYKKIKKTNPNYYEDKRRCQYLHQKLAHIKRLIVEYDQGAVNVW</sequence>
<evidence type="ECO:0000256" key="6">
    <source>
        <dbReference type="PROSITE-ProRule" id="PRU01324"/>
    </source>
</evidence>
<feature type="compositionally biased region" description="Polar residues" evidence="7">
    <location>
        <begin position="412"/>
        <end position="434"/>
    </location>
</feature>
<proteinExistence type="inferred from homology"/>
<dbReference type="GO" id="GO:0000987">
    <property type="term" value="F:cis-regulatory region sequence-specific DNA binding"/>
    <property type="evidence" value="ECO:0007669"/>
    <property type="project" value="TreeGrafter"/>
</dbReference>